<dbReference type="InterPro" id="IPR010327">
    <property type="entry name" value="FldB/FldC_alpha/beta"/>
</dbReference>
<dbReference type="AlphaFoldDB" id="I3IQQ7"/>
<reference evidence="2 3" key="1">
    <citation type="journal article" date="2012" name="FEBS Lett.">
        <title>Anammox organism KSU-1 expresses a NirK-type copper-containing nitrite reductase instead of a NirS-type with cytochrome cd1.</title>
        <authorList>
            <person name="Hira D."/>
            <person name="Toh H."/>
            <person name="Migita C.T."/>
            <person name="Okubo H."/>
            <person name="Nishiyama T."/>
            <person name="Hattori M."/>
            <person name="Furukawa K."/>
            <person name="Fujii T."/>
        </authorList>
    </citation>
    <scope>NUCLEOTIDE SEQUENCE [LARGE SCALE GENOMIC DNA]</scope>
</reference>
<dbReference type="PANTHER" id="PTHR30548">
    <property type="entry name" value="2-HYDROXYGLUTARYL-COA DEHYDRATASE, D-COMPONENT-RELATED"/>
    <property type="match status" value="1"/>
</dbReference>
<dbReference type="Gene3D" id="3.40.50.11900">
    <property type="match status" value="1"/>
</dbReference>
<organism evidence="2 3">
    <name type="scientific">Candidatus Jettenia caeni</name>
    <dbReference type="NCBI Taxonomy" id="247490"/>
    <lineage>
        <taxon>Bacteria</taxon>
        <taxon>Pseudomonadati</taxon>
        <taxon>Planctomycetota</taxon>
        <taxon>Candidatus Brocadiia</taxon>
        <taxon>Candidatus Brocadiales</taxon>
        <taxon>Candidatus Brocadiaceae</taxon>
        <taxon>Candidatus Jettenia</taxon>
    </lineage>
</organism>
<dbReference type="Proteomes" id="UP000002985">
    <property type="component" value="Unassembled WGS sequence"/>
</dbReference>
<gene>
    <name evidence="2" type="ORF">KSU1_D0743</name>
</gene>
<proteinExistence type="inferred from homology"/>
<evidence type="ECO:0008006" key="4">
    <source>
        <dbReference type="Google" id="ProtNLM"/>
    </source>
</evidence>
<comment type="similarity">
    <text evidence="1">Belongs to the FldB/FldC dehydratase alpha/beta subunit family.</text>
</comment>
<evidence type="ECO:0000256" key="1">
    <source>
        <dbReference type="ARBA" id="ARBA00005806"/>
    </source>
</evidence>
<evidence type="ECO:0000313" key="3">
    <source>
        <dbReference type="Proteomes" id="UP000002985"/>
    </source>
</evidence>
<dbReference type="EMBL" id="BAFH01000004">
    <property type="protein sequence ID" value="GAB64052.1"/>
    <property type="molecule type" value="Genomic_DNA"/>
</dbReference>
<accession>I3IQQ7</accession>
<name>I3IQQ7_9BACT</name>
<dbReference type="eggNOG" id="COG1775">
    <property type="taxonomic scope" value="Bacteria"/>
</dbReference>
<dbReference type="Gene3D" id="3.40.50.11890">
    <property type="match status" value="1"/>
</dbReference>
<sequence>MIFIPTIDIIIFMNLKFNDHVLPTLPIMEELPTDRIIGITSTIPIEIIFAAGYIPIDLNNIFIGDKLPFKMVEDAESAGLPRNTCAWIKGIYSAVRKYHIKKVVSVIQGDCSNNQALMEIFQSEGIQTIPFAYPHSNMDKDFLYNQLIKLANGLGVDYKKSEEMKKCLDAVRAHVHEIDRLTWAENTVTGEENHIWTVSTSDLMGDYIIFEERARRFLKLARDRDPFQQDLRIGIVGIPPIGEDLYSFLSSIGAHVVFNEIQRQFSMPYHTKNLLEQYSQYTYPYDIFSRLKDIQQEVKHRNVRGLIHYVQSFCHRHIHDVVIRKHIQLPILTLDCDRPGRLDGAMKTRLEAFIEMLKSNEYEEAVKFGNGEQNYDLCR</sequence>
<dbReference type="Pfam" id="PF06050">
    <property type="entry name" value="HGD-D"/>
    <property type="match status" value="1"/>
</dbReference>
<dbReference type="STRING" id="247490.KSU1_D0743"/>
<dbReference type="PANTHER" id="PTHR30548:SF3">
    <property type="entry name" value="2-HYDROXYACYL-COA DEHYDRATASE"/>
    <property type="match status" value="1"/>
</dbReference>
<protein>
    <recommendedName>
        <fullName evidence="4">2-hydroxyglutaryl-CoA dehydratase</fullName>
    </recommendedName>
</protein>
<comment type="caution">
    <text evidence="2">The sequence shown here is derived from an EMBL/GenBank/DDBJ whole genome shotgun (WGS) entry which is preliminary data.</text>
</comment>
<keyword evidence="3" id="KW-1185">Reference proteome</keyword>
<evidence type="ECO:0000313" key="2">
    <source>
        <dbReference type="EMBL" id="GAB64052.1"/>
    </source>
</evidence>
<dbReference type="OrthoDB" id="9810278at2"/>